<dbReference type="InterPro" id="IPR021860">
    <property type="entry name" value="Peptidase_S12_Pab87-rel_C"/>
</dbReference>
<reference evidence="3" key="1">
    <citation type="journal article" date="2014" name="Int. J. Syst. Evol. Microbiol.">
        <title>Complete genome sequence of Corynebacterium casei LMG S-19264T (=DSM 44701T), isolated from a smear-ripened cheese.</title>
        <authorList>
            <consortium name="US DOE Joint Genome Institute (JGI-PGF)"/>
            <person name="Walter F."/>
            <person name="Albersmeier A."/>
            <person name="Kalinowski J."/>
            <person name="Ruckert C."/>
        </authorList>
    </citation>
    <scope>NUCLEOTIDE SEQUENCE</scope>
    <source>
        <strain evidence="3">JCM 3172</strain>
    </source>
</reference>
<dbReference type="SUPFAM" id="SSF53597">
    <property type="entry name" value="Dihydrofolate reductase-like"/>
    <property type="match status" value="1"/>
</dbReference>
<dbReference type="InterPro" id="IPR012338">
    <property type="entry name" value="Beta-lactam/transpept-like"/>
</dbReference>
<comment type="caution">
    <text evidence="3">The sequence shown here is derived from an EMBL/GenBank/DDBJ whole genome shotgun (WGS) entry which is preliminary data.</text>
</comment>
<proteinExistence type="predicted"/>
<evidence type="ECO:0000313" key="3">
    <source>
        <dbReference type="EMBL" id="GGT58106.1"/>
    </source>
</evidence>
<gene>
    <name evidence="3" type="ORF">GCM10014713_59670</name>
</gene>
<keyword evidence="4" id="KW-1185">Reference proteome</keyword>
<dbReference type="AlphaFoldDB" id="A0A918LVF8"/>
<dbReference type="Gene3D" id="2.40.128.600">
    <property type="match status" value="1"/>
</dbReference>
<evidence type="ECO:0000259" key="1">
    <source>
        <dbReference type="Pfam" id="PF00144"/>
    </source>
</evidence>
<protein>
    <recommendedName>
        <fullName evidence="5">DUF3471 domain-containing protein</fullName>
    </recommendedName>
</protein>
<reference evidence="3" key="2">
    <citation type="submission" date="2020-09" db="EMBL/GenBank/DDBJ databases">
        <authorList>
            <person name="Sun Q."/>
            <person name="Ohkuma M."/>
        </authorList>
    </citation>
    <scope>NUCLEOTIDE SEQUENCE</scope>
    <source>
        <strain evidence="3">JCM 3172</strain>
    </source>
</reference>
<dbReference type="InterPro" id="IPR024072">
    <property type="entry name" value="DHFR-like_dom_sf"/>
</dbReference>
<dbReference type="Pfam" id="PF11954">
    <property type="entry name" value="DUF3471"/>
    <property type="match status" value="1"/>
</dbReference>
<accession>A0A918LVF8</accession>
<dbReference type="Proteomes" id="UP000619486">
    <property type="component" value="Unassembled WGS sequence"/>
</dbReference>
<feature type="domain" description="Peptidase S12 Pab87-related C-terminal" evidence="2">
    <location>
        <begin position="263"/>
        <end position="338"/>
    </location>
</feature>
<evidence type="ECO:0000259" key="2">
    <source>
        <dbReference type="Pfam" id="PF11954"/>
    </source>
</evidence>
<dbReference type="InterPro" id="IPR001466">
    <property type="entry name" value="Beta-lactam-related"/>
</dbReference>
<dbReference type="SUPFAM" id="SSF56601">
    <property type="entry name" value="beta-lactamase/transpeptidase-like"/>
    <property type="match status" value="1"/>
</dbReference>
<dbReference type="EMBL" id="BMQQ01000032">
    <property type="protein sequence ID" value="GGT58106.1"/>
    <property type="molecule type" value="Genomic_DNA"/>
</dbReference>
<evidence type="ECO:0008006" key="5">
    <source>
        <dbReference type="Google" id="ProtNLM"/>
    </source>
</evidence>
<sequence length="363" mass="38394">MTRIIADISVSLDGFVTGPDPGPDNGLGTGGETLHTWAFSDDPDDRRVLREGTARSGAVVLGRRLFDVVDGPNGWDDTRGYGAGEVAKPAFVVVTSSPPESVRTTDLDWTFVTTGLHDAVAAARERAEAASSAGGKDLDDAEALERTHWPESVANPPSAPAGRTGFYGLGWNVSYDDGGRLRLSHTGAFAQGAHTNVTMLPGERLGIVVLTNTAPVGVADAVALDFFDIAQTGEISRDWIPIVDALYQQEADEGRSKADYARPPADVTPAKAADTYTGTYGSDYYGQAEVVAGSDGTLTLRLGPEPQSYPLTHFDADTFSFETAGENAVGRTGVTFTPDHKSFTVEYLNTQGLGTFTRSGPSR</sequence>
<name>A0A918LVF8_9ACTN</name>
<organism evidence="3 4">
    <name type="scientific">Streptomyces purpureus</name>
    <dbReference type="NCBI Taxonomy" id="1951"/>
    <lineage>
        <taxon>Bacteria</taxon>
        <taxon>Bacillati</taxon>
        <taxon>Actinomycetota</taxon>
        <taxon>Actinomycetes</taxon>
        <taxon>Kitasatosporales</taxon>
        <taxon>Streptomycetaceae</taxon>
        <taxon>Streptomyces</taxon>
    </lineage>
</organism>
<dbReference type="Pfam" id="PF00144">
    <property type="entry name" value="Beta-lactamase"/>
    <property type="match status" value="1"/>
</dbReference>
<dbReference type="Gene3D" id="3.40.430.10">
    <property type="entry name" value="Dihydrofolate Reductase, subunit A"/>
    <property type="match status" value="1"/>
</dbReference>
<evidence type="ECO:0000313" key="4">
    <source>
        <dbReference type="Proteomes" id="UP000619486"/>
    </source>
</evidence>
<feature type="domain" description="Beta-lactamase-related" evidence="1">
    <location>
        <begin position="115"/>
        <end position="217"/>
    </location>
</feature>